<dbReference type="Pfam" id="PF00326">
    <property type="entry name" value="Peptidase_S9"/>
    <property type="match status" value="1"/>
</dbReference>
<dbReference type="Gene3D" id="3.40.50.1820">
    <property type="entry name" value="alpha/beta hydrolase"/>
    <property type="match status" value="1"/>
</dbReference>
<reference evidence="10" key="1">
    <citation type="journal article" date="2004" name="Nature">
        <title>Genome duplication in the teleost fish Tetraodon nigroviridis reveals the early vertebrate proto-karyotype.</title>
        <authorList>
            <person name="Jaillon O."/>
            <person name="Aury J.-M."/>
            <person name="Brunet F."/>
            <person name="Petit J.-L."/>
            <person name="Stange-Thomann N."/>
            <person name="Mauceli E."/>
            <person name="Bouneau L."/>
            <person name="Fischer C."/>
            <person name="Ozouf-Costaz C."/>
            <person name="Bernot A."/>
            <person name="Nicaud S."/>
            <person name="Jaffe D."/>
            <person name="Fisher S."/>
            <person name="Lutfalla G."/>
            <person name="Dossat C."/>
            <person name="Segurens B."/>
            <person name="Dasilva C."/>
            <person name="Salanoubat M."/>
            <person name="Levy M."/>
            <person name="Boudet N."/>
            <person name="Castellano S."/>
            <person name="Anthouard V."/>
            <person name="Jubin C."/>
            <person name="Castelli V."/>
            <person name="Katinka M."/>
            <person name="Vacherie B."/>
            <person name="Biemont C."/>
            <person name="Skalli Z."/>
            <person name="Cattolico L."/>
            <person name="Poulain J."/>
            <person name="De Berardinis V."/>
            <person name="Cruaud C."/>
            <person name="Duprat S."/>
            <person name="Brottier P."/>
            <person name="Coutanceau J.-P."/>
            <person name="Gouzy J."/>
            <person name="Parra G."/>
            <person name="Lardier G."/>
            <person name="Chapple C."/>
            <person name="McKernan K.J."/>
            <person name="McEwan P."/>
            <person name="Bosak S."/>
            <person name="Kellis M."/>
            <person name="Volff J.-N."/>
            <person name="Guigo R."/>
            <person name="Zody M.C."/>
            <person name="Mesirov J."/>
            <person name="Lindblad-Toh K."/>
            <person name="Birren B."/>
            <person name="Nusbaum C."/>
            <person name="Kahn D."/>
            <person name="Robinson-Rechavi M."/>
            <person name="Laudet V."/>
            <person name="Schachter V."/>
            <person name="Quetier F."/>
            <person name="Saurin W."/>
            <person name="Scarpelli C."/>
            <person name="Wincker P."/>
            <person name="Lander E.S."/>
            <person name="Weissenbach J."/>
            <person name="Roest Crollius H."/>
        </authorList>
    </citation>
    <scope>NUCLEOTIDE SEQUENCE [LARGE SCALE GENOMIC DNA]</scope>
</reference>
<dbReference type="GeneTree" id="ENSGT00530000063426"/>
<dbReference type="InterPro" id="IPR002470">
    <property type="entry name" value="Peptidase_S9A"/>
</dbReference>
<dbReference type="Gene3D" id="2.130.10.120">
    <property type="entry name" value="Prolyl oligopeptidase, N-terminal domain"/>
    <property type="match status" value="1"/>
</dbReference>
<dbReference type="InParanoid" id="H3CPU2"/>
<keyword evidence="4 6" id="KW-0720">Serine protease</keyword>
<dbReference type="OMA" id="NGYWYIT"/>
<evidence type="ECO:0000256" key="2">
    <source>
        <dbReference type="ARBA" id="ARBA00022670"/>
    </source>
</evidence>
<organism evidence="9 10">
    <name type="scientific">Tetraodon nigroviridis</name>
    <name type="common">Spotted green pufferfish</name>
    <name type="synonym">Chelonodon nigroviridis</name>
    <dbReference type="NCBI Taxonomy" id="99883"/>
    <lineage>
        <taxon>Eukaryota</taxon>
        <taxon>Metazoa</taxon>
        <taxon>Chordata</taxon>
        <taxon>Craniata</taxon>
        <taxon>Vertebrata</taxon>
        <taxon>Euteleostomi</taxon>
        <taxon>Actinopterygii</taxon>
        <taxon>Neopterygii</taxon>
        <taxon>Teleostei</taxon>
        <taxon>Neoteleostei</taxon>
        <taxon>Acanthomorphata</taxon>
        <taxon>Eupercaria</taxon>
        <taxon>Tetraodontiformes</taxon>
        <taxon>Tetradontoidea</taxon>
        <taxon>Tetraodontidae</taxon>
        <taxon>Tetraodon</taxon>
    </lineage>
</organism>
<accession>H3CPU2</accession>
<evidence type="ECO:0000256" key="5">
    <source>
        <dbReference type="ARBA" id="ARBA00045448"/>
    </source>
</evidence>
<sequence>IRLSPQEKHLAATVKSDHGEELRCVIVKLGKTSSSALEPPTVMLSLDNVFSFAEWATDDVLFYTTLEALRCSRVFRLSLATSETEINSVHEERRPEVFVEVALSRDRQMLSINCNSRTTSEVTAFSGASRKPPVATVEHWRGRLIILASTGPGQEYQVVQAPLSEPSKDSWVPLFTPGPGTIIKDLDVVGNHCVLVAKTPADQFILIVFPLARPGEVHTVQLPSWACCITAKRPDVAEQESVFEFLISSPVHAPASYRLYPEVGLLAADTQERQDSIISTRLRACSKDGASVPVTLFHTLPVEELRAVPLLVHVYGAYGQDLSMEFRPETRLLLEQGWALAYCHIRGGGERGLSWHRQAGVERKITGVEDLRECLRHLFSTGVSCPSLTALTAFSAGAVPVGALCNTHPHMMRAVTLQAPFLDVLGTMEDPSLPLTVEDREEWGDPVTHPQHRLSISSYCPVHNITPQLYPSILLTAYRDDSRIPLAGVLRYTKWLKSAIEAYSTEALKPECEPATNVVLNIQPGANHLGPEDFQLRLDQLAFLYTELGLDA</sequence>
<dbReference type="SUPFAM" id="SSF50993">
    <property type="entry name" value="Peptidase/esterase 'gauge' domain"/>
    <property type="match status" value="1"/>
</dbReference>
<dbReference type="Ensembl" id="ENSTNIT00000010456.1">
    <property type="protein sequence ID" value="ENSTNIP00000010275.1"/>
    <property type="gene ID" value="ENSTNIG00000007467.1"/>
</dbReference>
<evidence type="ECO:0000256" key="3">
    <source>
        <dbReference type="ARBA" id="ARBA00022801"/>
    </source>
</evidence>
<proteinExistence type="inferred from homology"/>
<evidence type="ECO:0000256" key="6">
    <source>
        <dbReference type="RuleBase" id="RU368024"/>
    </source>
</evidence>
<comment type="function">
    <text evidence="5">Serine peptidase whose precise substrate specificity remains unclear. Does not cleave peptides after a arginine or lysine residue. Regulates trans-Golgi network morphology and sorting by regulating the membrane binding of the AP-1 complex. May play a role in the regulation of synaptic vesicle exocytosis.</text>
</comment>
<dbReference type="InterPro" id="IPR023302">
    <property type="entry name" value="Pept_S9A_N"/>
</dbReference>
<evidence type="ECO:0000256" key="1">
    <source>
        <dbReference type="ARBA" id="ARBA00005228"/>
    </source>
</evidence>
<dbReference type="AlphaFoldDB" id="H3CPU2"/>
<feature type="domain" description="Peptidase S9 prolyl oligopeptidase catalytic" evidence="7">
    <location>
        <begin position="326"/>
        <end position="531"/>
    </location>
</feature>
<dbReference type="GO" id="GO:0005856">
    <property type="term" value="C:cytoskeleton"/>
    <property type="evidence" value="ECO:0007669"/>
    <property type="project" value="TreeGrafter"/>
</dbReference>
<dbReference type="PRINTS" id="PR00862">
    <property type="entry name" value="PROLIGOPTASE"/>
</dbReference>
<evidence type="ECO:0000313" key="10">
    <source>
        <dbReference type="Proteomes" id="UP000007303"/>
    </source>
</evidence>
<evidence type="ECO:0000259" key="7">
    <source>
        <dbReference type="Pfam" id="PF00326"/>
    </source>
</evidence>
<evidence type="ECO:0000313" key="9">
    <source>
        <dbReference type="Ensembl" id="ENSTNIP00000010275.1"/>
    </source>
</evidence>
<evidence type="ECO:0000256" key="4">
    <source>
        <dbReference type="ARBA" id="ARBA00022825"/>
    </source>
</evidence>
<dbReference type="FunCoup" id="H3CPU2">
    <property type="interactions" value="151"/>
</dbReference>
<dbReference type="EC" id="3.4.21.-" evidence="6"/>
<keyword evidence="2 6" id="KW-0645">Protease</keyword>
<dbReference type="FunFam" id="3.40.50.1820:FF:000050">
    <property type="entry name" value="prolyl endopeptidase-like isoform X2"/>
    <property type="match status" value="1"/>
</dbReference>
<dbReference type="HOGENOM" id="CLU_011290_2_0_1"/>
<evidence type="ECO:0000259" key="8">
    <source>
        <dbReference type="Pfam" id="PF02897"/>
    </source>
</evidence>
<dbReference type="GO" id="GO:0006508">
    <property type="term" value="P:proteolysis"/>
    <property type="evidence" value="ECO:0007669"/>
    <property type="project" value="UniProtKB-KW"/>
</dbReference>
<dbReference type="PANTHER" id="PTHR11757">
    <property type="entry name" value="PROTEASE FAMILY S9A OLIGOPEPTIDASE"/>
    <property type="match status" value="1"/>
</dbReference>
<reference evidence="9" key="3">
    <citation type="submission" date="2025-09" db="UniProtKB">
        <authorList>
            <consortium name="Ensembl"/>
        </authorList>
    </citation>
    <scope>IDENTIFICATION</scope>
</reference>
<dbReference type="Proteomes" id="UP000007303">
    <property type="component" value="Unassembled WGS sequence"/>
</dbReference>
<reference evidence="9" key="2">
    <citation type="submission" date="2025-08" db="UniProtKB">
        <authorList>
            <consortium name="Ensembl"/>
        </authorList>
    </citation>
    <scope>IDENTIFICATION</scope>
</reference>
<dbReference type="InterPro" id="IPR051543">
    <property type="entry name" value="Serine_Peptidase_S9A"/>
</dbReference>
<dbReference type="InterPro" id="IPR001375">
    <property type="entry name" value="Peptidase_S9_cat"/>
</dbReference>
<comment type="similarity">
    <text evidence="1 6">Belongs to the peptidase S9A family.</text>
</comment>
<name>H3CPU2_TETNG</name>
<dbReference type="SUPFAM" id="SSF53474">
    <property type="entry name" value="alpha/beta-Hydrolases"/>
    <property type="match status" value="1"/>
</dbReference>
<keyword evidence="3 6" id="KW-0378">Hydrolase</keyword>
<dbReference type="GO" id="GO:0004252">
    <property type="term" value="F:serine-type endopeptidase activity"/>
    <property type="evidence" value="ECO:0007669"/>
    <property type="project" value="UniProtKB-UniRule"/>
</dbReference>
<protein>
    <recommendedName>
        <fullName evidence="6">Prolyl endopeptidase</fullName>
        <ecNumber evidence="6">3.4.21.-</ecNumber>
    </recommendedName>
</protein>
<dbReference type="InterPro" id="IPR029058">
    <property type="entry name" value="AB_hydrolase_fold"/>
</dbReference>
<dbReference type="GO" id="GO:0005794">
    <property type="term" value="C:Golgi apparatus"/>
    <property type="evidence" value="ECO:0007669"/>
    <property type="project" value="TreeGrafter"/>
</dbReference>
<feature type="domain" description="Peptidase S9A N-terminal" evidence="8">
    <location>
        <begin position="50"/>
        <end position="223"/>
    </location>
</feature>
<dbReference type="PANTHER" id="PTHR11757:SF19">
    <property type="entry name" value="PROLYL ENDOPEPTIDASE-LIKE"/>
    <property type="match status" value="1"/>
</dbReference>
<keyword evidence="10" id="KW-1185">Reference proteome</keyword>
<dbReference type="Pfam" id="PF02897">
    <property type="entry name" value="Peptidase_S9_N"/>
    <property type="match status" value="1"/>
</dbReference>
<dbReference type="STRING" id="99883.ENSTNIP00000010275"/>